<reference evidence="1 2" key="1">
    <citation type="submission" date="2019-09" db="EMBL/GenBank/DDBJ databases">
        <title>Draft genome sequences of 48 bacterial type strains from the CCUG.</title>
        <authorList>
            <person name="Tunovic T."/>
            <person name="Pineiro-Iglesias B."/>
            <person name="Unosson C."/>
            <person name="Inganas E."/>
            <person name="Ohlen M."/>
            <person name="Cardew S."/>
            <person name="Jensie-Markopoulos S."/>
            <person name="Salva-Serra F."/>
            <person name="Jaen-Luchoro D."/>
            <person name="Karlsson R."/>
            <person name="Svensson-Stadler L."/>
            <person name="Chun J."/>
            <person name="Moore E."/>
        </authorList>
    </citation>
    <scope>NUCLEOTIDE SEQUENCE [LARGE SCALE GENOMIC DNA]</scope>
    <source>
        <strain evidence="1 2">CCUG 65687</strain>
    </source>
</reference>
<gene>
    <name evidence="1" type="ORF">F7R13_30955</name>
</gene>
<comment type="caution">
    <text evidence="1">The sequence shown here is derived from an EMBL/GenBank/DDBJ whole genome shotgun (WGS) entry which is preliminary data.</text>
</comment>
<organism evidence="1 2">
    <name type="scientific">Burkholderia territorii</name>
    <dbReference type="NCBI Taxonomy" id="1503055"/>
    <lineage>
        <taxon>Bacteria</taxon>
        <taxon>Pseudomonadati</taxon>
        <taxon>Pseudomonadota</taxon>
        <taxon>Betaproteobacteria</taxon>
        <taxon>Burkholderiales</taxon>
        <taxon>Burkholderiaceae</taxon>
        <taxon>Burkholderia</taxon>
        <taxon>Burkholderia cepacia complex</taxon>
    </lineage>
</organism>
<dbReference type="AlphaFoldDB" id="A0A6L3N7J3"/>
<name>A0A6L3N7J3_9BURK</name>
<protein>
    <submittedName>
        <fullName evidence="1">AraC family transcriptional regulator</fullName>
    </submittedName>
</protein>
<dbReference type="EMBL" id="VZOL01000841">
    <property type="protein sequence ID" value="KAB0648177.1"/>
    <property type="molecule type" value="Genomic_DNA"/>
</dbReference>
<feature type="non-terminal residue" evidence="1">
    <location>
        <position position="64"/>
    </location>
</feature>
<evidence type="ECO:0000313" key="2">
    <source>
        <dbReference type="Proteomes" id="UP000473571"/>
    </source>
</evidence>
<sequence>MLVISGQIDMTSPSRKDHLGLRRPTIPVAYTRLLLQALAARGIDPAAVRAGTGLRDAVLAEPDA</sequence>
<evidence type="ECO:0000313" key="1">
    <source>
        <dbReference type="EMBL" id="KAB0648177.1"/>
    </source>
</evidence>
<dbReference type="Proteomes" id="UP000473571">
    <property type="component" value="Unassembled WGS sequence"/>
</dbReference>
<accession>A0A6L3N7J3</accession>
<proteinExistence type="predicted"/>